<dbReference type="PIRSF" id="PIRSF000109">
    <property type="entry name" value="6PGD"/>
    <property type="match status" value="1"/>
</dbReference>
<dbReference type="InterPro" id="IPR006183">
    <property type="entry name" value="Pgluconate_DH"/>
</dbReference>
<evidence type="ECO:0000256" key="2">
    <source>
        <dbReference type="ARBA" id="ARBA00008419"/>
    </source>
</evidence>
<dbReference type="GO" id="GO:0019521">
    <property type="term" value="P:D-gluconate metabolic process"/>
    <property type="evidence" value="ECO:0007669"/>
    <property type="project" value="UniProtKB-KW"/>
</dbReference>
<dbReference type="GO" id="GO:0006098">
    <property type="term" value="P:pentose-phosphate shunt"/>
    <property type="evidence" value="ECO:0007669"/>
    <property type="project" value="UniProtKB-UniPathway"/>
</dbReference>
<evidence type="ECO:0000256" key="7">
    <source>
        <dbReference type="PIRSR" id="PIRSR000109-1"/>
    </source>
</evidence>
<dbReference type="InterPro" id="IPR006114">
    <property type="entry name" value="6PGDH_C"/>
</dbReference>
<dbReference type="Gene3D" id="1.10.1040.10">
    <property type="entry name" value="N-(1-d-carboxylethyl)-l-norvaline Dehydrogenase, domain 2"/>
    <property type="match status" value="1"/>
</dbReference>
<feature type="active site" description="Proton donor" evidence="7">
    <location>
        <position position="178"/>
    </location>
</feature>
<proteinExistence type="inferred from homology"/>
<accession>A0A6A6DYH7</accession>
<evidence type="ECO:0000256" key="5">
    <source>
        <dbReference type="ARBA" id="ARBA00023126"/>
    </source>
</evidence>
<keyword evidence="3 6" id="KW-0560">Oxidoreductase</keyword>
<comment type="catalytic activity">
    <reaction evidence="6">
        <text>6-phospho-D-gluconate + NADP(+) = D-ribulose 5-phosphate + CO2 + NADPH</text>
        <dbReference type="Rhea" id="RHEA:10116"/>
        <dbReference type="ChEBI" id="CHEBI:16526"/>
        <dbReference type="ChEBI" id="CHEBI:57783"/>
        <dbReference type="ChEBI" id="CHEBI:58121"/>
        <dbReference type="ChEBI" id="CHEBI:58349"/>
        <dbReference type="ChEBI" id="CHEBI:58759"/>
        <dbReference type="EC" id="1.1.1.44"/>
    </reaction>
</comment>
<dbReference type="SUPFAM" id="SSF51735">
    <property type="entry name" value="NAD(P)-binding Rossmann-fold domains"/>
    <property type="match status" value="1"/>
</dbReference>
<protein>
    <recommendedName>
        <fullName evidence="6">6-phosphogluconate dehydrogenase, decarboxylating</fullName>
        <ecNumber evidence="6">1.1.1.44</ecNumber>
    </recommendedName>
</protein>
<name>A0A6A6DYH7_9PEZI</name>
<sequence>MLALLLAGNGVDVSIYDSSEASLGKAAENAEKSGLAARVHVCKDYDALCQSLGGPKVFIFSLPNGRPGDAVVQQLQPYLTRGDIVIDGSNENYQVTQSRQAMLRPRGVAYIGMGISGGFIGARHGPSLMPGGDKWALEQVLPLLTKIAAKDDYGRPCVTKIGSGGSGHFVKMVHNGIEHGIMAAICEAWELMDKCLHMDGEEIGSVFDSWCAEGELKGNFLVSISGPICRTKNQSNSGFLLHNIRDAVVQDANDSEGTGVWANLEAVAAHIPAPSLSAAHYLRIASADVLQRCSINASLGSVSPGQIALAPGERSELLEDLREAVYVAVLACFVQGLNLLERVNRREGWSIHVEQVIRIWRAGCIIKSDYIADLFDRSYARDAGLHLLCREDIVGEIKKCWPSLKTVVLKGLEADAHLPCLTATLEYLKYVGSTDLPTNFMEAQLDSFGAHGFDLKSEPVRHLSKGMSITRPLTIVKLISSFRKTPQRLVRYRRSFRSQAWKYKW</sequence>
<dbReference type="Gene3D" id="3.40.50.720">
    <property type="entry name" value="NAD(P)-binding Rossmann-like Domain"/>
    <property type="match status" value="1"/>
</dbReference>
<dbReference type="OrthoDB" id="434986at2759"/>
<evidence type="ECO:0000313" key="9">
    <source>
        <dbReference type="EMBL" id="KAF2184727.1"/>
    </source>
</evidence>
<dbReference type="InterPro" id="IPR008927">
    <property type="entry name" value="6-PGluconate_DH-like_C_sf"/>
</dbReference>
<evidence type="ECO:0000256" key="4">
    <source>
        <dbReference type="ARBA" id="ARBA00023064"/>
    </source>
</evidence>
<evidence type="ECO:0000259" key="8">
    <source>
        <dbReference type="SMART" id="SM01350"/>
    </source>
</evidence>
<dbReference type="Proteomes" id="UP000800200">
    <property type="component" value="Unassembled WGS sequence"/>
</dbReference>
<dbReference type="InterPro" id="IPR036291">
    <property type="entry name" value="NAD(P)-bd_dom_sf"/>
</dbReference>
<evidence type="ECO:0000256" key="1">
    <source>
        <dbReference type="ARBA" id="ARBA00004874"/>
    </source>
</evidence>
<dbReference type="SUPFAM" id="SSF48179">
    <property type="entry name" value="6-phosphogluconate dehydrogenase C-terminal domain-like"/>
    <property type="match status" value="1"/>
</dbReference>
<evidence type="ECO:0000313" key="10">
    <source>
        <dbReference type="Proteomes" id="UP000800200"/>
    </source>
</evidence>
<reference evidence="9" key="1">
    <citation type="journal article" date="2020" name="Stud. Mycol.">
        <title>101 Dothideomycetes genomes: a test case for predicting lifestyles and emergence of pathogens.</title>
        <authorList>
            <person name="Haridas S."/>
            <person name="Albert R."/>
            <person name="Binder M."/>
            <person name="Bloem J."/>
            <person name="Labutti K."/>
            <person name="Salamov A."/>
            <person name="Andreopoulos B."/>
            <person name="Baker S."/>
            <person name="Barry K."/>
            <person name="Bills G."/>
            <person name="Bluhm B."/>
            <person name="Cannon C."/>
            <person name="Castanera R."/>
            <person name="Culley D."/>
            <person name="Daum C."/>
            <person name="Ezra D."/>
            <person name="Gonzalez J."/>
            <person name="Henrissat B."/>
            <person name="Kuo A."/>
            <person name="Liang C."/>
            <person name="Lipzen A."/>
            <person name="Lutzoni F."/>
            <person name="Magnuson J."/>
            <person name="Mondo S."/>
            <person name="Nolan M."/>
            <person name="Ohm R."/>
            <person name="Pangilinan J."/>
            <person name="Park H.-J."/>
            <person name="Ramirez L."/>
            <person name="Alfaro M."/>
            <person name="Sun H."/>
            <person name="Tritt A."/>
            <person name="Yoshinaga Y."/>
            <person name="Zwiers L.-H."/>
            <person name="Turgeon B."/>
            <person name="Goodwin S."/>
            <person name="Spatafora J."/>
            <person name="Crous P."/>
            <person name="Grigoriev I."/>
        </authorList>
    </citation>
    <scope>NUCLEOTIDE SEQUENCE</scope>
    <source>
        <strain evidence="9">CBS 207.26</strain>
    </source>
</reference>
<dbReference type="EC" id="1.1.1.44" evidence="6"/>
<dbReference type="SMART" id="SM01350">
    <property type="entry name" value="6PGD"/>
    <property type="match status" value="1"/>
</dbReference>
<comment type="subunit">
    <text evidence="6">Homodimer.</text>
</comment>
<dbReference type="UniPathway" id="UPA00115">
    <property type="reaction ID" value="UER00410"/>
</dbReference>
<dbReference type="InterPro" id="IPR006115">
    <property type="entry name" value="6PGDH_NADP-bd"/>
</dbReference>
<dbReference type="EMBL" id="ML994637">
    <property type="protein sequence ID" value="KAF2184727.1"/>
    <property type="molecule type" value="Genomic_DNA"/>
</dbReference>
<keyword evidence="10" id="KW-1185">Reference proteome</keyword>
<keyword evidence="4" id="KW-0311">Gluconate utilization</keyword>
<dbReference type="GO" id="GO:0004616">
    <property type="term" value="F:phosphogluconate dehydrogenase (decarboxylating) activity"/>
    <property type="evidence" value="ECO:0007669"/>
    <property type="project" value="UniProtKB-EC"/>
</dbReference>
<comment type="pathway">
    <text evidence="1 6">Carbohydrate degradation; pentose phosphate pathway; D-ribulose 5-phosphate from D-glucose 6-phosphate (oxidative stage): step 3/3.</text>
</comment>
<organism evidence="9 10">
    <name type="scientific">Zopfia rhizophila CBS 207.26</name>
    <dbReference type="NCBI Taxonomy" id="1314779"/>
    <lineage>
        <taxon>Eukaryota</taxon>
        <taxon>Fungi</taxon>
        <taxon>Dikarya</taxon>
        <taxon>Ascomycota</taxon>
        <taxon>Pezizomycotina</taxon>
        <taxon>Dothideomycetes</taxon>
        <taxon>Dothideomycetes incertae sedis</taxon>
        <taxon>Zopfiaceae</taxon>
        <taxon>Zopfia</taxon>
    </lineage>
</organism>
<keyword evidence="5 6" id="KW-0570">Pentose shunt</keyword>
<gene>
    <name evidence="9" type="ORF">K469DRAFT_579334</name>
</gene>
<dbReference type="PANTHER" id="PTHR11811">
    <property type="entry name" value="6-PHOSPHOGLUCONATE DEHYDROGENASE"/>
    <property type="match status" value="1"/>
</dbReference>
<dbReference type="Pfam" id="PF00393">
    <property type="entry name" value="6PGD"/>
    <property type="match status" value="1"/>
</dbReference>
<dbReference type="PRINTS" id="PR00076">
    <property type="entry name" value="6PGDHDRGNASE"/>
</dbReference>
<dbReference type="GO" id="GO:0050661">
    <property type="term" value="F:NADP binding"/>
    <property type="evidence" value="ECO:0007669"/>
    <property type="project" value="InterPro"/>
</dbReference>
<comment type="similarity">
    <text evidence="2 6">Belongs to the 6-phosphogluconate dehydrogenase family.</text>
</comment>
<feature type="domain" description="6-phosphogluconate dehydrogenase C-terminal" evidence="8">
    <location>
        <begin position="167"/>
        <end position="459"/>
    </location>
</feature>
<keyword evidence="6" id="KW-0521">NADP</keyword>
<dbReference type="Pfam" id="PF03446">
    <property type="entry name" value="NAD_binding_2"/>
    <property type="match status" value="1"/>
</dbReference>
<feature type="active site" description="Proton acceptor" evidence="7">
    <location>
        <position position="171"/>
    </location>
</feature>
<evidence type="ECO:0000256" key="3">
    <source>
        <dbReference type="ARBA" id="ARBA00023002"/>
    </source>
</evidence>
<dbReference type="InterPro" id="IPR006113">
    <property type="entry name" value="6PGDH_Gnd/GntZ"/>
</dbReference>
<comment type="function">
    <text evidence="6">Catalyzes the oxidative decarboxylation of 6-phosphogluconate to ribulose 5-phosphate and CO(2), with concomitant reduction of NADP to NADPH.</text>
</comment>
<dbReference type="AlphaFoldDB" id="A0A6A6DYH7"/>
<dbReference type="InterPro" id="IPR013328">
    <property type="entry name" value="6PGD_dom2"/>
</dbReference>
<evidence type="ECO:0000256" key="6">
    <source>
        <dbReference type="PIRNR" id="PIRNR000109"/>
    </source>
</evidence>